<dbReference type="InterPro" id="IPR015422">
    <property type="entry name" value="PyrdxlP-dep_Trfase_small"/>
</dbReference>
<dbReference type="GO" id="GO:0006782">
    <property type="term" value="P:protoporphyrinogen IX biosynthetic process"/>
    <property type="evidence" value="ECO:0007669"/>
    <property type="project" value="UniProtKB-UniRule"/>
</dbReference>
<dbReference type="GO" id="GO:0008483">
    <property type="term" value="F:transaminase activity"/>
    <property type="evidence" value="ECO:0007669"/>
    <property type="project" value="InterPro"/>
</dbReference>
<dbReference type="SUPFAM" id="SSF53383">
    <property type="entry name" value="PLP-dependent transferases"/>
    <property type="match status" value="1"/>
</dbReference>
<dbReference type="AlphaFoldDB" id="A0A3A4NS52"/>
<dbReference type="Pfam" id="PF00202">
    <property type="entry name" value="Aminotran_3"/>
    <property type="match status" value="1"/>
</dbReference>
<dbReference type="UniPathway" id="UPA00251">
    <property type="reaction ID" value="UER00317"/>
</dbReference>
<evidence type="ECO:0000256" key="6">
    <source>
        <dbReference type="ARBA" id="ARBA00023244"/>
    </source>
</evidence>
<keyword evidence="4 7" id="KW-0663">Pyridoxal phosphate</keyword>
<dbReference type="InterPro" id="IPR015421">
    <property type="entry name" value="PyrdxlP-dep_Trfase_major"/>
</dbReference>
<dbReference type="NCBIfam" id="TIGR00713">
    <property type="entry name" value="hemL"/>
    <property type="match status" value="1"/>
</dbReference>
<evidence type="ECO:0000256" key="1">
    <source>
        <dbReference type="ARBA" id="ARBA00001933"/>
    </source>
</evidence>
<evidence type="ECO:0000256" key="4">
    <source>
        <dbReference type="ARBA" id="ARBA00022898"/>
    </source>
</evidence>
<organism evidence="8 9">
    <name type="scientific">Abyssobacteria bacterium (strain SURF_5)</name>
    <dbReference type="NCBI Taxonomy" id="2093360"/>
    <lineage>
        <taxon>Bacteria</taxon>
        <taxon>Pseudomonadati</taxon>
        <taxon>Candidatus Hydrogenedentota</taxon>
        <taxon>Candidatus Abyssobacteria</taxon>
    </lineage>
</organism>
<evidence type="ECO:0000256" key="3">
    <source>
        <dbReference type="ARBA" id="ARBA00008981"/>
    </source>
</evidence>
<feature type="modified residue" description="N6-(pyridoxal phosphate)lysine" evidence="7">
    <location>
        <position position="265"/>
    </location>
</feature>
<evidence type="ECO:0000313" key="9">
    <source>
        <dbReference type="Proteomes" id="UP000265882"/>
    </source>
</evidence>
<comment type="cofactor">
    <cofactor evidence="1 7">
        <name>pyridoxal 5'-phosphate</name>
        <dbReference type="ChEBI" id="CHEBI:597326"/>
    </cofactor>
</comment>
<dbReference type="PANTHER" id="PTHR43713:SF3">
    <property type="entry name" value="GLUTAMATE-1-SEMIALDEHYDE 2,1-AMINOMUTASE 1, CHLOROPLASTIC-RELATED"/>
    <property type="match status" value="1"/>
</dbReference>
<comment type="similarity">
    <text evidence="3 7">Belongs to the class-III pyridoxal-phosphate-dependent aminotransferase family. HemL subfamily.</text>
</comment>
<dbReference type="GO" id="GO:0042286">
    <property type="term" value="F:glutamate-1-semialdehyde 2,1-aminomutase activity"/>
    <property type="evidence" value="ECO:0007669"/>
    <property type="project" value="UniProtKB-UniRule"/>
</dbReference>
<reference evidence="8 9" key="1">
    <citation type="journal article" date="2017" name="ISME J.">
        <title>Energy and carbon metabolisms in a deep terrestrial subsurface fluid microbial community.</title>
        <authorList>
            <person name="Momper L."/>
            <person name="Jungbluth S.P."/>
            <person name="Lee M.D."/>
            <person name="Amend J.P."/>
        </authorList>
    </citation>
    <scope>NUCLEOTIDE SEQUENCE [LARGE SCALE GENOMIC DNA]</scope>
    <source>
        <strain evidence="8">SURF_5</strain>
    </source>
</reference>
<dbReference type="EMBL" id="QZKU01000046">
    <property type="protein sequence ID" value="RJP23388.1"/>
    <property type="molecule type" value="Genomic_DNA"/>
</dbReference>
<dbReference type="PANTHER" id="PTHR43713">
    <property type="entry name" value="GLUTAMATE-1-SEMIALDEHYDE 2,1-AMINOMUTASE"/>
    <property type="match status" value="1"/>
</dbReference>
<dbReference type="InterPro" id="IPR049704">
    <property type="entry name" value="Aminotrans_3_PPA_site"/>
</dbReference>
<keyword evidence="6 7" id="KW-0627">Porphyrin biosynthesis</keyword>
<dbReference type="Gene3D" id="3.90.1150.10">
    <property type="entry name" value="Aspartate Aminotransferase, domain 1"/>
    <property type="match status" value="1"/>
</dbReference>
<comment type="subunit">
    <text evidence="7">Homodimer.</text>
</comment>
<evidence type="ECO:0000256" key="2">
    <source>
        <dbReference type="ARBA" id="ARBA00004819"/>
    </source>
</evidence>
<dbReference type="InterPro" id="IPR005814">
    <property type="entry name" value="Aminotrans_3"/>
</dbReference>
<dbReference type="Gene3D" id="3.40.640.10">
    <property type="entry name" value="Type I PLP-dependent aspartate aminotransferase-like (Major domain)"/>
    <property type="match status" value="1"/>
</dbReference>
<comment type="catalytic activity">
    <reaction evidence="7">
        <text>(S)-4-amino-5-oxopentanoate = 5-aminolevulinate</text>
        <dbReference type="Rhea" id="RHEA:14265"/>
        <dbReference type="ChEBI" id="CHEBI:57501"/>
        <dbReference type="ChEBI" id="CHEBI:356416"/>
        <dbReference type="EC" id="5.4.3.8"/>
    </reaction>
</comment>
<accession>A0A3A4NS52</accession>
<dbReference type="InterPro" id="IPR015424">
    <property type="entry name" value="PyrdxlP-dep_Trfase"/>
</dbReference>
<sequence length="426" mass="46047">MTKSKQLWKQAQRLMPGGVNSPVRAFKGVGGSPIFVERGKGSRIWDVDGNEYIDYVCSWGPLILGHAHKEVVARLRKTAAEGTSFGIPTEKESRLAKMIMRAFPSIERVRLVNSGTEAVMSAIRLARAWTDRPLIVKFEGCYHGHADGLLVKAGSGAMTLGVPTSPGVPPQYAGCTITLPYNDLEAAAAAFREHGSEIACLIVEPIAGNMGVVPPEEGYLEGLRELTAKHGVLLIFDEIITGFRVAYGGAQKLFKVKPDLTTLGKIIGGGLPVGAYGGRADIMEMMAPAGPVYQAGTLSGNPLAVEAGIATLEVLSRPGAYKKLDLLAERLGEGLIEAARMAGIPSYHTRIGSMLCMFFSEQPVRNLADALRCDTRRYAKYFHEMLERGVYLAPSQFEAAFVSLAHTEKDVERTVRAAEQSLLEIE</sequence>
<dbReference type="GO" id="GO:0005737">
    <property type="term" value="C:cytoplasm"/>
    <property type="evidence" value="ECO:0007669"/>
    <property type="project" value="UniProtKB-SubCell"/>
</dbReference>
<dbReference type="EC" id="5.4.3.8" evidence="7"/>
<keyword evidence="5 7" id="KW-0413">Isomerase</keyword>
<dbReference type="GO" id="GO:0030170">
    <property type="term" value="F:pyridoxal phosphate binding"/>
    <property type="evidence" value="ECO:0007669"/>
    <property type="project" value="InterPro"/>
</dbReference>
<keyword evidence="7" id="KW-0963">Cytoplasm</keyword>
<gene>
    <name evidence="7 8" type="primary">hemL</name>
    <name evidence="8" type="ORF">C4520_06365</name>
</gene>
<evidence type="ECO:0000313" key="8">
    <source>
        <dbReference type="EMBL" id="RJP23388.1"/>
    </source>
</evidence>
<proteinExistence type="inferred from homology"/>
<comment type="subcellular location">
    <subcellularLocation>
        <location evidence="7">Cytoplasm</location>
    </subcellularLocation>
</comment>
<dbReference type="FunFam" id="3.40.640.10:FF:000021">
    <property type="entry name" value="Glutamate-1-semialdehyde 2,1-aminomutase"/>
    <property type="match status" value="1"/>
</dbReference>
<dbReference type="NCBIfam" id="NF000818">
    <property type="entry name" value="PRK00062.1"/>
    <property type="match status" value="1"/>
</dbReference>
<evidence type="ECO:0000256" key="5">
    <source>
        <dbReference type="ARBA" id="ARBA00023235"/>
    </source>
</evidence>
<dbReference type="Proteomes" id="UP000265882">
    <property type="component" value="Unassembled WGS sequence"/>
</dbReference>
<name>A0A3A4NS52_ABYX5</name>
<dbReference type="HAMAP" id="MF_00375">
    <property type="entry name" value="HemL_aminotrans_3"/>
    <property type="match status" value="1"/>
</dbReference>
<protein>
    <recommendedName>
        <fullName evidence="7">Glutamate-1-semialdehyde 2,1-aminomutase</fullName>
        <shortName evidence="7">GSA</shortName>
        <ecNumber evidence="7">5.4.3.8</ecNumber>
    </recommendedName>
    <alternativeName>
        <fullName evidence="7">Glutamate-1-semialdehyde aminotransferase</fullName>
        <shortName evidence="7">GSA-AT</shortName>
    </alternativeName>
</protein>
<comment type="caution">
    <text evidence="8">The sequence shown here is derived from an EMBL/GenBank/DDBJ whole genome shotgun (WGS) entry which is preliminary data.</text>
</comment>
<dbReference type="PROSITE" id="PS00600">
    <property type="entry name" value="AA_TRANSFER_CLASS_3"/>
    <property type="match status" value="1"/>
</dbReference>
<comment type="pathway">
    <text evidence="2">Porphyrin-containing compound metabolism; protoporphyrin-IX biosynthesis; 5-aminolevulinate from L-glutamyl-tRNA(Glu): step 2/2.</text>
</comment>
<dbReference type="CDD" id="cd00610">
    <property type="entry name" value="OAT_like"/>
    <property type="match status" value="1"/>
</dbReference>
<evidence type="ECO:0000256" key="7">
    <source>
        <dbReference type="HAMAP-Rule" id="MF_00375"/>
    </source>
</evidence>
<dbReference type="InterPro" id="IPR004639">
    <property type="entry name" value="4pyrrol_synth_GluAld_NH2Trfase"/>
</dbReference>